<name>A0A9P4WFD1_9PLEO</name>
<keyword evidence="2" id="KW-1185">Reference proteome</keyword>
<comment type="caution">
    <text evidence="1">The sequence shown here is derived from an EMBL/GenBank/DDBJ whole genome shotgun (WGS) entry which is preliminary data.</text>
</comment>
<gene>
    <name evidence="1" type="ORF">E8E12_000372</name>
</gene>
<dbReference type="EMBL" id="SWKV01000307">
    <property type="protein sequence ID" value="KAF3028714.1"/>
    <property type="molecule type" value="Genomic_DNA"/>
</dbReference>
<protein>
    <submittedName>
        <fullName evidence="1">Uncharacterized protein</fullName>
    </submittedName>
</protein>
<dbReference type="Proteomes" id="UP000758155">
    <property type="component" value="Unassembled WGS sequence"/>
</dbReference>
<reference evidence="1" key="1">
    <citation type="submission" date="2019-04" db="EMBL/GenBank/DDBJ databases">
        <title>Sequencing of skin fungus with MAO and IRED activity.</title>
        <authorList>
            <person name="Marsaioli A.J."/>
            <person name="Bonatto J.M.C."/>
            <person name="Reis Junior O."/>
        </authorList>
    </citation>
    <scope>NUCLEOTIDE SEQUENCE</scope>
    <source>
        <strain evidence="1">28M1</strain>
    </source>
</reference>
<evidence type="ECO:0000313" key="2">
    <source>
        <dbReference type="Proteomes" id="UP000758155"/>
    </source>
</evidence>
<proteinExistence type="predicted"/>
<dbReference type="AlphaFoldDB" id="A0A9P4WFD1"/>
<organism evidence="1 2">
    <name type="scientific">Didymella heteroderae</name>
    <dbReference type="NCBI Taxonomy" id="1769908"/>
    <lineage>
        <taxon>Eukaryota</taxon>
        <taxon>Fungi</taxon>
        <taxon>Dikarya</taxon>
        <taxon>Ascomycota</taxon>
        <taxon>Pezizomycotina</taxon>
        <taxon>Dothideomycetes</taxon>
        <taxon>Pleosporomycetidae</taxon>
        <taxon>Pleosporales</taxon>
        <taxon>Pleosporineae</taxon>
        <taxon>Didymellaceae</taxon>
        <taxon>Didymella</taxon>
    </lineage>
</organism>
<sequence>MTRDDKGQQLPVEQWLRFLYRDDAENFKPRSLGVKWSEVTVTGSAGGMKVHENVQSQFNMAQQSCEVKAEKQGQAQTTILNKFHRSVHWGDIGANADTVKSYFAR</sequence>
<evidence type="ECO:0000313" key="1">
    <source>
        <dbReference type="EMBL" id="KAF3028714.1"/>
    </source>
</evidence>
<accession>A0A9P4WFD1</accession>